<dbReference type="EMBL" id="AP035768">
    <property type="protein sequence ID" value="BFO16170.1"/>
    <property type="molecule type" value="Genomic_DNA"/>
</dbReference>
<sequence length="205" mass="21519">MGATAPRERRAAQPTPAQPTHRATAQPHPHRYAQQHPAPRPSAGNRAAGRHGWARRHPANAGPRNPPPPNPHTGPPPNPTRTGTHNSTPHPAHPRAIVPQGGTGGRDGTPPAPGRANTTRPPLRGAARTNAPAPGQAQGTATHVRPPPLHPQGADRRRPHPPTEAGRRPRCTDRTALPRRNNYDPTAAPGLNATRDCAAPCAPTG</sequence>
<evidence type="ECO:0000256" key="1">
    <source>
        <dbReference type="SAM" id="MobiDB-lite"/>
    </source>
</evidence>
<feature type="compositionally biased region" description="Basic and acidic residues" evidence="1">
    <location>
        <begin position="1"/>
        <end position="11"/>
    </location>
</feature>
<gene>
    <name evidence="2" type="ORF">SHKM778_25580</name>
</gene>
<protein>
    <submittedName>
        <fullName evidence="2">Uncharacterized protein</fullName>
    </submittedName>
</protein>
<accession>A0AAT9HG71</accession>
<name>A0AAT9HG71_9ACTN</name>
<organism evidence="2">
    <name type="scientific">Streptomyces haneummycinicus</name>
    <dbReference type="NCBI Taxonomy" id="3074435"/>
    <lineage>
        <taxon>Bacteria</taxon>
        <taxon>Bacillati</taxon>
        <taxon>Actinomycetota</taxon>
        <taxon>Actinomycetes</taxon>
        <taxon>Kitasatosporales</taxon>
        <taxon>Streptomycetaceae</taxon>
        <taxon>Streptomyces</taxon>
    </lineage>
</organism>
<feature type="compositionally biased region" description="Pro residues" evidence="1">
    <location>
        <begin position="64"/>
        <end position="79"/>
    </location>
</feature>
<feature type="region of interest" description="Disordered" evidence="1">
    <location>
        <begin position="1"/>
        <end position="205"/>
    </location>
</feature>
<reference evidence="2" key="1">
    <citation type="submission" date="2024-06" db="EMBL/GenBank/DDBJ databases">
        <authorList>
            <consortium name="consrtm"/>
            <person name="Uemura M."/>
            <person name="Terahara T."/>
        </authorList>
    </citation>
    <scope>NUCLEOTIDE SEQUENCE</scope>
    <source>
        <strain evidence="2">KM77-8</strain>
    </source>
</reference>
<reference evidence="2" key="2">
    <citation type="submission" date="2024-07" db="EMBL/GenBank/DDBJ databases">
        <title>Streptomyces haneummycinica sp. nov., a new antibiotic-producing actinobacterium isolated from marine sediment.</title>
        <authorList>
            <person name="Uemura M."/>
            <person name="Hamada M."/>
            <person name="Hirano S."/>
            <person name="Kobayashi K."/>
            <person name="Ohshiro T."/>
            <person name="Kobayashi T."/>
            <person name="Terahara T."/>
        </authorList>
    </citation>
    <scope>NUCLEOTIDE SEQUENCE</scope>
    <source>
        <strain evidence="2">KM77-8</strain>
    </source>
</reference>
<dbReference type="AlphaFoldDB" id="A0AAT9HG71"/>
<proteinExistence type="predicted"/>
<evidence type="ECO:0000313" key="2">
    <source>
        <dbReference type="EMBL" id="BFO16170.1"/>
    </source>
</evidence>
<feature type="compositionally biased region" description="Basic residues" evidence="1">
    <location>
        <begin position="48"/>
        <end position="58"/>
    </location>
</feature>